<dbReference type="InterPro" id="IPR010923">
    <property type="entry name" value="T(6)A37_SUA5"/>
</dbReference>
<dbReference type="OrthoDB" id="9814580at2"/>
<dbReference type="GO" id="GO:0005524">
    <property type="term" value="F:ATP binding"/>
    <property type="evidence" value="ECO:0007669"/>
    <property type="project" value="UniProtKB-UniRule"/>
</dbReference>
<keyword evidence="10 13" id="KW-0067">ATP-binding</keyword>
<dbReference type="SUPFAM" id="SSF55821">
    <property type="entry name" value="YrdC/RibB"/>
    <property type="match status" value="1"/>
</dbReference>
<dbReference type="Pfam" id="PF01300">
    <property type="entry name" value="Sua5_yciO_yrdC"/>
    <property type="match status" value="1"/>
</dbReference>
<dbReference type="GO" id="GO:0003725">
    <property type="term" value="F:double-stranded RNA binding"/>
    <property type="evidence" value="ECO:0007669"/>
    <property type="project" value="UniProtKB-UniRule"/>
</dbReference>
<evidence type="ECO:0000256" key="10">
    <source>
        <dbReference type="ARBA" id="ARBA00022840"/>
    </source>
</evidence>
<gene>
    <name evidence="16" type="ORF">UAS_00156</name>
</gene>
<feature type="binding site" evidence="14">
    <location>
        <position position="30"/>
    </location>
    <ligand>
        <name>L-threonine</name>
        <dbReference type="ChEBI" id="CHEBI:57926"/>
    </ligand>
</feature>
<feature type="binding site" evidence="14">
    <location>
        <position position="113"/>
    </location>
    <ligand>
        <name>ATP</name>
        <dbReference type="ChEBI" id="CHEBI:30616"/>
    </ligand>
</feature>
<accession>R2SC86</accession>
<evidence type="ECO:0000256" key="1">
    <source>
        <dbReference type="ARBA" id="ARBA00004496"/>
    </source>
</evidence>
<dbReference type="PANTHER" id="PTHR17490">
    <property type="entry name" value="SUA5"/>
    <property type="match status" value="1"/>
</dbReference>
<evidence type="ECO:0000256" key="13">
    <source>
        <dbReference type="PIRNR" id="PIRNR004930"/>
    </source>
</evidence>
<feature type="binding site" evidence="14">
    <location>
        <position position="193"/>
    </location>
    <ligand>
        <name>ATP</name>
        <dbReference type="ChEBI" id="CHEBI:30616"/>
    </ligand>
</feature>
<keyword evidence="8 13" id="KW-0548">Nucleotidyltransferase</keyword>
<feature type="binding site" evidence="14">
    <location>
        <position position="139"/>
    </location>
    <ligand>
        <name>ATP</name>
        <dbReference type="ChEBI" id="CHEBI:30616"/>
    </ligand>
</feature>
<dbReference type="PANTHER" id="PTHR17490:SF16">
    <property type="entry name" value="THREONYLCARBAMOYL-AMP SYNTHASE"/>
    <property type="match status" value="1"/>
</dbReference>
<dbReference type="PIRSF" id="PIRSF004930">
    <property type="entry name" value="Tln_factor_SUA5"/>
    <property type="match status" value="1"/>
</dbReference>
<comment type="caution">
    <text evidence="16">The sequence shown here is derived from an EMBL/GenBank/DDBJ whole genome shotgun (WGS) entry which is preliminary data.</text>
</comment>
<feature type="binding site" evidence="14">
    <location>
        <position position="57"/>
    </location>
    <ligand>
        <name>ATP</name>
        <dbReference type="ChEBI" id="CHEBI:30616"/>
    </ligand>
</feature>
<dbReference type="PROSITE" id="PS51163">
    <property type="entry name" value="YRDC"/>
    <property type="match status" value="1"/>
</dbReference>
<dbReference type="GO" id="GO:0061710">
    <property type="term" value="F:L-threonylcarbamoyladenylate synthase"/>
    <property type="evidence" value="ECO:0007669"/>
    <property type="project" value="UniProtKB-EC"/>
</dbReference>
<organism evidence="16 17">
    <name type="scientific">Enterococcus asini ATCC 700915</name>
    <dbReference type="NCBI Taxonomy" id="1158606"/>
    <lineage>
        <taxon>Bacteria</taxon>
        <taxon>Bacillati</taxon>
        <taxon>Bacillota</taxon>
        <taxon>Bacilli</taxon>
        <taxon>Lactobacillales</taxon>
        <taxon>Enterococcaceae</taxon>
        <taxon>Enterococcus</taxon>
    </lineage>
</organism>
<feature type="domain" description="YrdC-like" evidence="15">
    <location>
        <begin position="8"/>
        <end position="197"/>
    </location>
</feature>
<evidence type="ECO:0000256" key="5">
    <source>
        <dbReference type="ARBA" id="ARBA00022490"/>
    </source>
</evidence>
<dbReference type="FunFam" id="3.90.870.10:FF:000009">
    <property type="entry name" value="Threonylcarbamoyl-AMP synthase, putative"/>
    <property type="match status" value="1"/>
</dbReference>
<dbReference type="InterPro" id="IPR050156">
    <property type="entry name" value="TC-AMP_synthase_SUA5"/>
</dbReference>
<keyword evidence="9 13" id="KW-0547">Nucleotide-binding</keyword>
<evidence type="ECO:0000256" key="4">
    <source>
        <dbReference type="ARBA" id="ARBA00015492"/>
    </source>
</evidence>
<comment type="subcellular location">
    <subcellularLocation>
        <location evidence="1 13">Cytoplasm</location>
    </subcellularLocation>
</comment>
<dbReference type="RefSeq" id="WP_010752832.1">
    <property type="nucleotide sequence ID" value="NZ_ASVU01000001.1"/>
</dbReference>
<dbReference type="GO" id="GO:0000049">
    <property type="term" value="F:tRNA binding"/>
    <property type="evidence" value="ECO:0007669"/>
    <property type="project" value="TreeGrafter"/>
</dbReference>
<dbReference type="Pfam" id="PF03481">
    <property type="entry name" value="Sua5_C"/>
    <property type="match status" value="1"/>
</dbReference>
<keyword evidence="7 13" id="KW-0819">tRNA processing</keyword>
<dbReference type="Gene3D" id="3.40.50.11030">
    <property type="entry name" value="Threonylcarbamoyl-AMP synthase, C-terminal domain"/>
    <property type="match status" value="1"/>
</dbReference>
<dbReference type="NCBIfam" id="TIGR00057">
    <property type="entry name" value="L-threonylcarbamoyladenylate synthase"/>
    <property type="match status" value="1"/>
</dbReference>
<dbReference type="InterPro" id="IPR017945">
    <property type="entry name" value="DHBP_synth_RibB-like_a/b_dom"/>
</dbReference>
<dbReference type="AlphaFoldDB" id="R2SC86"/>
<proteinExistence type="inferred from homology"/>
<dbReference type="eggNOG" id="COG0009">
    <property type="taxonomic scope" value="Bacteria"/>
</dbReference>
<evidence type="ECO:0000256" key="12">
    <source>
        <dbReference type="ARBA" id="ARBA00048366"/>
    </source>
</evidence>
<reference evidence="16 17" key="1">
    <citation type="submission" date="2013-02" db="EMBL/GenBank/DDBJ databases">
        <title>The Genome Sequence of Enterococcus asini ATCC_700915.</title>
        <authorList>
            <consortium name="The Broad Institute Genome Sequencing Platform"/>
            <consortium name="The Broad Institute Genome Sequencing Center for Infectious Disease"/>
            <person name="Earl A.M."/>
            <person name="Gilmore M.S."/>
            <person name="Lebreton F."/>
            <person name="Walker B."/>
            <person name="Young S.K."/>
            <person name="Zeng Q."/>
            <person name="Gargeya S."/>
            <person name="Fitzgerald M."/>
            <person name="Haas B."/>
            <person name="Abouelleil A."/>
            <person name="Alvarado L."/>
            <person name="Arachchi H.M."/>
            <person name="Berlin A.M."/>
            <person name="Chapman S.B."/>
            <person name="Dewar J."/>
            <person name="Goldberg J."/>
            <person name="Griggs A."/>
            <person name="Gujja S."/>
            <person name="Hansen M."/>
            <person name="Howarth C."/>
            <person name="Imamovic A."/>
            <person name="Larimer J."/>
            <person name="McCowan C."/>
            <person name="Murphy C."/>
            <person name="Neiman D."/>
            <person name="Pearson M."/>
            <person name="Priest M."/>
            <person name="Roberts A."/>
            <person name="Saif S."/>
            <person name="Shea T."/>
            <person name="Sisk P."/>
            <person name="Sykes S."/>
            <person name="Wortman J."/>
            <person name="Nusbaum C."/>
            <person name="Birren B."/>
        </authorList>
    </citation>
    <scope>NUCLEOTIDE SEQUENCE [LARGE SCALE GENOMIC DNA]</scope>
    <source>
        <strain evidence="16 17">ATCC 700915</strain>
    </source>
</reference>
<keyword evidence="17" id="KW-1185">Reference proteome</keyword>
<feature type="binding site" evidence="14">
    <location>
        <position position="233"/>
    </location>
    <ligand>
        <name>ATP</name>
        <dbReference type="ChEBI" id="CHEBI:30616"/>
    </ligand>
</feature>
<keyword evidence="6 13" id="KW-0808">Transferase</keyword>
<dbReference type="EC" id="2.7.7.87" evidence="3 13"/>
<feature type="binding site" evidence="14">
    <location>
        <position position="53"/>
    </location>
    <ligand>
        <name>ATP</name>
        <dbReference type="ChEBI" id="CHEBI:30616"/>
    </ligand>
</feature>
<dbReference type="InterPro" id="IPR038385">
    <property type="entry name" value="Sua5/YwlC_C"/>
</dbReference>
<dbReference type="HOGENOM" id="CLU_031397_0_1_9"/>
<dbReference type="STRING" id="57732.RU94_GL002288"/>
<evidence type="ECO:0000256" key="6">
    <source>
        <dbReference type="ARBA" id="ARBA00022679"/>
    </source>
</evidence>
<feature type="binding site" evidence="14">
    <location>
        <position position="117"/>
    </location>
    <ligand>
        <name>L-threonine</name>
        <dbReference type="ChEBI" id="CHEBI:57926"/>
    </ligand>
</feature>
<dbReference type="Gene3D" id="3.90.870.10">
    <property type="entry name" value="DHBP synthase"/>
    <property type="match status" value="1"/>
</dbReference>
<sequence length="344" mass="36655">METILYEGNQIKEAAAVVKNGGLVAFPTETVYGLGANALLPAAVKSVYAAKGRPSDNPLIVHVANFDQVKAYVDNFHPLTEKIVANYWPGPLTLIFSIKKDSLPQEVTGGLSTAAFRMPDQALTLALIEAAGVPLVGPSANTSGKPSPTTADHVYHDLAGKINGILDGGATKIGVESTVLDLSDPTKPPMILRPGAVTQEELEALLDSPVLLDGHLVSATEVPKAPGMKYKHYAPDTEVLMVKPQDWSTALKWVQEKQKRAGVIAGPAVSETMRYDTAAVFMYAKDTVEAASKSLFAGLRALDEPLLALDVILVETFPDEGLGTAYMNRLSKAANGRFFETGEQ</sequence>
<evidence type="ECO:0000256" key="14">
    <source>
        <dbReference type="PIRSR" id="PIRSR004930-1"/>
    </source>
</evidence>
<protein>
    <recommendedName>
        <fullName evidence="4 13">Threonylcarbamoyl-AMP synthase</fullName>
        <shortName evidence="13">TC-AMP synthase</shortName>
        <ecNumber evidence="3 13">2.7.7.87</ecNumber>
    </recommendedName>
    <alternativeName>
        <fullName evidence="11 13">L-threonylcarbamoyladenylate synthase</fullName>
    </alternativeName>
</protein>
<name>R2SC86_9ENTE</name>
<keyword evidence="5 13" id="KW-0963">Cytoplasm</keyword>
<comment type="catalytic activity">
    <reaction evidence="12 13">
        <text>L-threonine + hydrogencarbonate + ATP = L-threonylcarbamoyladenylate + diphosphate + H2O</text>
        <dbReference type="Rhea" id="RHEA:36407"/>
        <dbReference type="ChEBI" id="CHEBI:15377"/>
        <dbReference type="ChEBI" id="CHEBI:17544"/>
        <dbReference type="ChEBI" id="CHEBI:30616"/>
        <dbReference type="ChEBI" id="CHEBI:33019"/>
        <dbReference type="ChEBI" id="CHEBI:57926"/>
        <dbReference type="ChEBI" id="CHEBI:73682"/>
        <dbReference type="EC" id="2.7.7.87"/>
    </reaction>
</comment>
<dbReference type="GO" id="GO:0006450">
    <property type="term" value="P:regulation of translational fidelity"/>
    <property type="evidence" value="ECO:0007669"/>
    <property type="project" value="TreeGrafter"/>
</dbReference>
<comment type="function">
    <text evidence="13">Required for the formation of a threonylcarbamoyl group on adenosine at position 37 (t(6)A37) in tRNAs that read codons beginning with adenine.</text>
</comment>
<evidence type="ECO:0000256" key="7">
    <source>
        <dbReference type="ARBA" id="ARBA00022694"/>
    </source>
</evidence>
<evidence type="ECO:0000256" key="9">
    <source>
        <dbReference type="ARBA" id="ARBA00022741"/>
    </source>
</evidence>
<dbReference type="Proteomes" id="UP000013777">
    <property type="component" value="Unassembled WGS sequence"/>
</dbReference>
<feature type="binding site" evidence="14">
    <location>
        <position position="62"/>
    </location>
    <ligand>
        <name>L-threonine</name>
        <dbReference type="ChEBI" id="CHEBI:57926"/>
    </ligand>
</feature>
<dbReference type="EMBL" id="AJAP01000004">
    <property type="protein sequence ID" value="EOH90431.1"/>
    <property type="molecule type" value="Genomic_DNA"/>
</dbReference>
<feature type="binding site" evidence="14">
    <location>
        <position position="177"/>
    </location>
    <ligand>
        <name>L-threonine</name>
        <dbReference type="ChEBI" id="CHEBI:57926"/>
    </ligand>
</feature>
<dbReference type="GeneID" id="78364170"/>
<evidence type="ECO:0000313" key="16">
    <source>
        <dbReference type="EMBL" id="EOH90431.1"/>
    </source>
</evidence>
<evidence type="ECO:0000256" key="3">
    <source>
        <dbReference type="ARBA" id="ARBA00012584"/>
    </source>
</evidence>
<dbReference type="InterPro" id="IPR006070">
    <property type="entry name" value="Sua5-like_dom"/>
</dbReference>
<evidence type="ECO:0000313" key="17">
    <source>
        <dbReference type="Proteomes" id="UP000013777"/>
    </source>
</evidence>
<dbReference type="GO" id="GO:0008033">
    <property type="term" value="P:tRNA processing"/>
    <property type="evidence" value="ECO:0007669"/>
    <property type="project" value="UniProtKB-KW"/>
</dbReference>
<dbReference type="InterPro" id="IPR005145">
    <property type="entry name" value="Sua5_C"/>
</dbReference>
<evidence type="ECO:0000256" key="8">
    <source>
        <dbReference type="ARBA" id="ARBA00022695"/>
    </source>
</evidence>
<dbReference type="GO" id="GO:0005737">
    <property type="term" value="C:cytoplasm"/>
    <property type="evidence" value="ECO:0007669"/>
    <property type="project" value="UniProtKB-SubCell"/>
</dbReference>
<evidence type="ECO:0000256" key="11">
    <source>
        <dbReference type="ARBA" id="ARBA00029774"/>
    </source>
</evidence>
<evidence type="ECO:0000256" key="2">
    <source>
        <dbReference type="ARBA" id="ARBA00007663"/>
    </source>
</evidence>
<comment type="similarity">
    <text evidence="2 13">Belongs to the SUA5 family.</text>
</comment>
<feature type="binding site" evidence="14">
    <location>
        <position position="147"/>
    </location>
    <ligand>
        <name>ATP</name>
        <dbReference type="ChEBI" id="CHEBI:30616"/>
    </ligand>
</feature>
<evidence type="ECO:0000259" key="15">
    <source>
        <dbReference type="PROSITE" id="PS51163"/>
    </source>
</evidence>
<dbReference type="PATRIC" id="fig|1158606.3.peg.146"/>